<dbReference type="InterPro" id="IPR021529">
    <property type="entry name" value="DUF2798"/>
</dbReference>
<comment type="caution">
    <text evidence="2">The sequence shown here is derived from an EMBL/GenBank/DDBJ whole genome shotgun (WGS) entry which is preliminary data.</text>
</comment>
<dbReference type="GeneID" id="61249752"/>
<evidence type="ECO:0008006" key="4">
    <source>
        <dbReference type="Google" id="ProtNLM"/>
    </source>
</evidence>
<sequence>MPNNFKEELLFTGLMAGMMVLVMETYNIAISTGVNGSLFLKVIMGYPLALLVAALFDLLLVGPIAKGIFFKLIFNPKMEEKPYLIALGISTLMVLGMVTCMSVFGIVIENGFSSPTLGNFGITWIRNFILALPLQLIIVGPIARMILDKVQTRNN</sequence>
<feature type="transmembrane region" description="Helical" evidence="1">
    <location>
        <begin position="42"/>
        <end position="62"/>
    </location>
</feature>
<keyword evidence="1" id="KW-1133">Transmembrane helix</keyword>
<feature type="transmembrane region" description="Helical" evidence="1">
    <location>
        <begin position="128"/>
        <end position="147"/>
    </location>
</feature>
<dbReference type="EMBL" id="JQBT01000033">
    <property type="protein sequence ID" value="KRN78845.1"/>
    <property type="molecule type" value="Genomic_DNA"/>
</dbReference>
<dbReference type="OrthoDB" id="7062363at2"/>
<keyword evidence="3" id="KW-1185">Reference proteome</keyword>
<evidence type="ECO:0000313" key="2">
    <source>
        <dbReference type="EMBL" id="KRN78845.1"/>
    </source>
</evidence>
<dbReference type="Pfam" id="PF11391">
    <property type="entry name" value="DUF2798"/>
    <property type="match status" value="2"/>
</dbReference>
<name>A0A0R2JXN2_9LACO</name>
<gene>
    <name evidence="2" type="ORF">IV52_GL001125</name>
</gene>
<evidence type="ECO:0000313" key="3">
    <source>
        <dbReference type="Proteomes" id="UP000051565"/>
    </source>
</evidence>
<dbReference type="AlphaFoldDB" id="A0A0R2JXN2"/>
<dbReference type="Proteomes" id="UP000051565">
    <property type="component" value="Unassembled WGS sequence"/>
</dbReference>
<dbReference type="RefSeq" id="WP_054646050.1">
    <property type="nucleotide sequence ID" value="NZ_FUXS01000002.1"/>
</dbReference>
<organism evidence="2 3">
    <name type="scientific">Fructilactobacillus lindneri DSM 20690 = JCM 11027</name>
    <dbReference type="NCBI Taxonomy" id="1122148"/>
    <lineage>
        <taxon>Bacteria</taxon>
        <taxon>Bacillati</taxon>
        <taxon>Bacillota</taxon>
        <taxon>Bacilli</taxon>
        <taxon>Lactobacillales</taxon>
        <taxon>Lactobacillaceae</taxon>
        <taxon>Fructilactobacillus</taxon>
    </lineage>
</organism>
<accession>A0A0R2JXN2</accession>
<dbReference type="STRING" id="53444.AYR59_02540"/>
<reference evidence="2 3" key="1">
    <citation type="journal article" date="2015" name="Genome Announc.">
        <title>Expanding the biotechnology potential of lactobacilli through comparative genomics of 213 strains and associated genera.</title>
        <authorList>
            <person name="Sun Z."/>
            <person name="Harris H.M."/>
            <person name="McCann A."/>
            <person name="Guo C."/>
            <person name="Argimon S."/>
            <person name="Zhang W."/>
            <person name="Yang X."/>
            <person name="Jeffery I.B."/>
            <person name="Cooney J.C."/>
            <person name="Kagawa T.F."/>
            <person name="Liu W."/>
            <person name="Song Y."/>
            <person name="Salvetti E."/>
            <person name="Wrobel A."/>
            <person name="Rasinkangas P."/>
            <person name="Parkhill J."/>
            <person name="Rea M.C."/>
            <person name="O'Sullivan O."/>
            <person name="Ritari J."/>
            <person name="Douillard F.P."/>
            <person name="Paul Ross R."/>
            <person name="Yang R."/>
            <person name="Briner A.E."/>
            <person name="Felis G.E."/>
            <person name="de Vos W.M."/>
            <person name="Barrangou R."/>
            <person name="Klaenhammer T.R."/>
            <person name="Caufield P.W."/>
            <person name="Cui Y."/>
            <person name="Zhang H."/>
            <person name="O'Toole P.W."/>
        </authorList>
    </citation>
    <scope>NUCLEOTIDE SEQUENCE [LARGE SCALE GENOMIC DNA]</scope>
    <source>
        <strain evidence="2 3">DSM 20690</strain>
    </source>
</reference>
<keyword evidence="1" id="KW-0472">Membrane</keyword>
<dbReference type="PATRIC" id="fig|1122148.6.peg.1152"/>
<feature type="transmembrane region" description="Helical" evidence="1">
    <location>
        <begin position="83"/>
        <end position="108"/>
    </location>
</feature>
<keyword evidence="1" id="KW-0812">Transmembrane</keyword>
<proteinExistence type="predicted"/>
<protein>
    <recommendedName>
        <fullName evidence="4">Integral membrane protein</fullName>
    </recommendedName>
</protein>
<evidence type="ECO:0000256" key="1">
    <source>
        <dbReference type="SAM" id="Phobius"/>
    </source>
</evidence>
<feature type="transmembrane region" description="Helical" evidence="1">
    <location>
        <begin position="9"/>
        <end position="30"/>
    </location>
</feature>